<dbReference type="AlphaFoldDB" id="A0A7S2UF04"/>
<sequence>MAKTNQKRKISQKKDNDPSDVANPLLTRQNAFLRTVEPRIANHFFCESTVTADERAEVWERQADVGEALVNQYAWATPDDRCFRILKEFSPLVEIGCGVNAYWCTWMTQTAQLKGTALDIVGYDLSSRSGGKIKQIEGGKSRPTKKRNSKFQVNAGGPEVLSKKSGMLDRTLFLCYPDEDDDESQSNNEPTSMGASCLEHFGGDHVIYVGELYPDTLSLDQAPWGRSASPEFQVRLATEFHCILRVPLSSNWLHVRDSISVWKRSKPCIIAFADDEDDDQEEADEVQYKYIPPEETLIIEAAAPCVKHLLDPHKYAALEKSATSTGAVDENDAEESKDEEKLPKKKKKREKSTKKKNLSIKGTDSPQKEEEETASDNNYVCPW</sequence>
<organism evidence="2">
    <name type="scientific">Attheya septentrionalis</name>
    <dbReference type="NCBI Taxonomy" id="420275"/>
    <lineage>
        <taxon>Eukaryota</taxon>
        <taxon>Sar</taxon>
        <taxon>Stramenopiles</taxon>
        <taxon>Ochrophyta</taxon>
        <taxon>Bacillariophyta</taxon>
        <taxon>Coscinodiscophyceae</taxon>
        <taxon>Chaetocerotophycidae</taxon>
        <taxon>Chaetocerotales</taxon>
        <taxon>Attheyaceae</taxon>
        <taxon>Attheya</taxon>
    </lineage>
</organism>
<dbReference type="EMBL" id="HBHQ01011773">
    <property type="protein sequence ID" value="CAD9816007.1"/>
    <property type="molecule type" value="Transcribed_RNA"/>
</dbReference>
<evidence type="ECO:0000256" key="1">
    <source>
        <dbReference type="SAM" id="MobiDB-lite"/>
    </source>
</evidence>
<feature type="region of interest" description="Disordered" evidence="1">
    <location>
        <begin position="320"/>
        <end position="383"/>
    </location>
</feature>
<dbReference type="PANTHER" id="PTHR39290">
    <property type="entry name" value="C3H1-TYPE DOMAIN-CONTAINING PROTEIN-RELATED"/>
    <property type="match status" value="1"/>
</dbReference>
<feature type="compositionally biased region" description="Basic residues" evidence="1">
    <location>
        <begin position="1"/>
        <end position="11"/>
    </location>
</feature>
<proteinExistence type="predicted"/>
<reference evidence="2" key="1">
    <citation type="submission" date="2021-01" db="EMBL/GenBank/DDBJ databases">
        <authorList>
            <person name="Corre E."/>
            <person name="Pelletier E."/>
            <person name="Niang G."/>
            <person name="Scheremetjew M."/>
            <person name="Finn R."/>
            <person name="Kale V."/>
            <person name="Holt S."/>
            <person name="Cochrane G."/>
            <person name="Meng A."/>
            <person name="Brown T."/>
            <person name="Cohen L."/>
        </authorList>
    </citation>
    <scope>NUCLEOTIDE SEQUENCE</scope>
    <source>
        <strain evidence="2">CCMP2084</strain>
    </source>
</reference>
<feature type="region of interest" description="Disordered" evidence="1">
    <location>
        <begin position="1"/>
        <end position="23"/>
    </location>
</feature>
<accession>A0A7S2UF04</accession>
<protein>
    <recommendedName>
        <fullName evidence="3">Methyltransferase</fullName>
    </recommendedName>
</protein>
<feature type="compositionally biased region" description="Basic residues" evidence="1">
    <location>
        <begin position="343"/>
        <end position="358"/>
    </location>
</feature>
<evidence type="ECO:0000313" key="2">
    <source>
        <dbReference type="EMBL" id="CAD9816007.1"/>
    </source>
</evidence>
<gene>
    <name evidence="2" type="ORF">ASEP1449_LOCUS7839</name>
</gene>
<evidence type="ECO:0008006" key="3">
    <source>
        <dbReference type="Google" id="ProtNLM"/>
    </source>
</evidence>
<dbReference type="PANTHER" id="PTHR39290:SF6">
    <property type="entry name" value="S-ADENOSYL-L-METHIONINE-DEPENDENT METHYLTRANSFERASES SUPERFAMILY PROTEIN"/>
    <property type="match status" value="1"/>
</dbReference>
<name>A0A7S2UF04_9STRA</name>